<feature type="binding site" evidence="9">
    <location>
        <position position="202"/>
    </location>
    <ligand>
        <name>NADPH</name>
        <dbReference type="ChEBI" id="CHEBI:57783"/>
    </ligand>
</feature>
<feature type="binding site" evidence="9">
    <location>
        <position position="147"/>
    </location>
    <ligand>
        <name>Mn(2+)</name>
        <dbReference type="ChEBI" id="CHEBI:29035"/>
    </ligand>
</feature>
<dbReference type="GO" id="GO:0030604">
    <property type="term" value="F:1-deoxy-D-xylulose-5-phosphate reductoisomerase activity"/>
    <property type="evidence" value="ECO:0007669"/>
    <property type="project" value="UniProtKB-UniRule"/>
</dbReference>
<keyword evidence="14" id="KW-1185">Reference proteome</keyword>
<keyword evidence="4 9" id="KW-0521">NADP</keyword>
<protein>
    <recommendedName>
        <fullName evidence="9">1-deoxy-D-xylulose 5-phosphate reductoisomerase</fullName>
        <shortName evidence="9">DXP reductoisomerase</shortName>
        <ecNumber evidence="9">1.1.1.267</ecNumber>
    </recommendedName>
    <alternativeName>
        <fullName evidence="9">1-deoxyxylulose-5-phosphate reductoisomerase</fullName>
    </alternativeName>
    <alternativeName>
        <fullName evidence="9">2-C-methyl-D-erythritol 4-phosphate synthase</fullName>
    </alternativeName>
</protein>
<feature type="binding site" evidence="9">
    <location>
        <position position="148"/>
    </location>
    <ligand>
        <name>1-deoxy-D-xylulose 5-phosphate</name>
        <dbReference type="ChEBI" id="CHEBI:57792"/>
    </ligand>
</feature>
<keyword evidence="13" id="KW-0413">Isomerase</keyword>
<feature type="binding site" evidence="9">
    <location>
        <position position="214"/>
    </location>
    <ligand>
        <name>1-deoxy-D-xylulose 5-phosphate</name>
        <dbReference type="ChEBI" id="CHEBI:57792"/>
    </ligand>
</feature>
<evidence type="ECO:0000259" key="11">
    <source>
        <dbReference type="Pfam" id="PF08436"/>
    </source>
</evidence>
<keyword evidence="9" id="KW-0460">Magnesium</keyword>
<proteinExistence type="inferred from homology"/>
<sequence>MKKIIILGSTGSIGSQAMDVIEANPTAFSVVAVAAYSHWQKLAKQILTHHIMFACMIDPASAQRLQAEVGEQCTVFVGRDGLLQLLDEVDADMVLTSLVGAAGIEPTLKAIDKGIDIALANKETLVAAGELVMKRAAEKNVAILPVDSEHGAIFQCLQGRKSEEVDALIITASGGPHFHTPKQLFDDITVSSCLRHPTWHMGNKITIDSATMFNKGLEVIEAHWLFSIPFERIQVVIQPQSMIHSMVQFTDMSVLAQLGIPDMRLPIQYAFSYPKRFAVKGAKSINWQTLGELSFFTPDDDKFPSLPLAYEAGKIGGTMPCVLNAINEEAVYAFLQKRISFSQIFTMVAQGMKEHQVMPIMSLADIQAADEWGRHWVRQVIDNRKGV</sequence>
<feature type="binding site" evidence="9">
    <location>
        <position position="173"/>
    </location>
    <ligand>
        <name>1-deoxy-D-xylulose 5-phosphate</name>
        <dbReference type="ChEBI" id="CHEBI:57792"/>
    </ligand>
</feature>
<comment type="catalytic activity">
    <reaction evidence="8">
        <text>2-C-methyl-D-erythritol 4-phosphate + NADP(+) = 1-deoxy-D-xylulose 5-phosphate + NADPH + H(+)</text>
        <dbReference type="Rhea" id="RHEA:13717"/>
        <dbReference type="ChEBI" id="CHEBI:15378"/>
        <dbReference type="ChEBI" id="CHEBI:57783"/>
        <dbReference type="ChEBI" id="CHEBI:57792"/>
        <dbReference type="ChEBI" id="CHEBI:58262"/>
        <dbReference type="ChEBI" id="CHEBI:58349"/>
        <dbReference type="EC" id="1.1.1.267"/>
    </reaction>
    <physiologicalReaction direction="right-to-left" evidence="8">
        <dbReference type="Rhea" id="RHEA:13719"/>
    </physiologicalReaction>
</comment>
<dbReference type="EC" id="1.1.1.267" evidence="9"/>
<accession>A0A134CEV1</accession>
<feature type="binding site" evidence="9">
    <location>
        <position position="12"/>
    </location>
    <ligand>
        <name>NADPH</name>
        <dbReference type="ChEBI" id="CHEBI:57783"/>
    </ligand>
</feature>
<gene>
    <name evidence="9" type="primary">dxr</name>
    <name evidence="13" type="ORF">HMPREF3182_01161</name>
</gene>
<dbReference type="STRING" id="1588748.HMPREF3182_01161"/>
<comment type="pathway">
    <text evidence="1 9">Isoprenoid biosynthesis; isopentenyl diphosphate biosynthesis via DXP pathway; isopentenyl diphosphate from 1-deoxy-D-xylulose 5-phosphate: step 1/6.</text>
</comment>
<feature type="binding site" evidence="9">
    <location>
        <position position="10"/>
    </location>
    <ligand>
        <name>NADPH</name>
        <dbReference type="ChEBI" id="CHEBI:57783"/>
    </ligand>
</feature>
<evidence type="ECO:0000256" key="5">
    <source>
        <dbReference type="ARBA" id="ARBA00023002"/>
    </source>
</evidence>
<evidence type="ECO:0000313" key="13">
    <source>
        <dbReference type="EMBL" id="KXB90736.1"/>
    </source>
</evidence>
<dbReference type="NCBIfam" id="TIGR00243">
    <property type="entry name" value="Dxr"/>
    <property type="match status" value="1"/>
</dbReference>
<feature type="binding site" evidence="9">
    <location>
        <position position="196"/>
    </location>
    <ligand>
        <name>1-deoxy-D-xylulose 5-phosphate</name>
        <dbReference type="ChEBI" id="CHEBI:57792"/>
    </ligand>
</feature>
<comment type="similarity">
    <text evidence="2 9">Belongs to the DXR family.</text>
</comment>
<name>A0A134CEV1_9FIRM</name>
<evidence type="ECO:0000256" key="2">
    <source>
        <dbReference type="ARBA" id="ARBA00006825"/>
    </source>
</evidence>
<comment type="function">
    <text evidence="9">Catalyzes the NADPH-dependent rearrangement and reduction of 1-deoxy-D-xylulose-5-phosphate (DXP) to 2-C-methyl-D-erythritol 4-phosphate (MEP).</text>
</comment>
<evidence type="ECO:0000256" key="3">
    <source>
        <dbReference type="ARBA" id="ARBA00022723"/>
    </source>
</evidence>
<dbReference type="Pfam" id="PF02670">
    <property type="entry name" value="DXP_reductoisom"/>
    <property type="match status" value="1"/>
</dbReference>
<feature type="binding site" evidence="9">
    <location>
        <position position="218"/>
    </location>
    <ligand>
        <name>1-deoxy-D-xylulose 5-phosphate</name>
        <dbReference type="ChEBI" id="CHEBI:57792"/>
    </ligand>
</feature>
<dbReference type="Pfam" id="PF08436">
    <property type="entry name" value="DXP_redisom_C"/>
    <property type="match status" value="1"/>
</dbReference>
<dbReference type="GO" id="GO:0051484">
    <property type="term" value="P:isopentenyl diphosphate biosynthetic process, methylerythritol 4-phosphate pathway involved in terpenoid biosynthetic process"/>
    <property type="evidence" value="ECO:0007669"/>
    <property type="project" value="UniProtKB-ARBA"/>
</dbReference>
<dbReference type="PANTHER" id="PTHR30525:SF0">
    <property type="entry name" value="1-DEOXY-D-XYLULOSE 5-PHOSPHATE REDUCTOISOMERASE, CHLOROPLASTIC"/>
    <property type="match status" value="1"/>
</dbReference>
<comment type="cofactor">
    <cofactor evidence="9">
        <name>Mg(2+)</name>
        <dbReference type="ChEBI" id="CHEBI:18420"/>
    </cofactor>
    <cofactor evidence="9">
        <name>Mn(2+)</name>
        <dbReference type="ChEBI" id="CHEBI:29035"/>
    </cofactor>
</comment>
<feature type="binding site" evidence="9">
    <location>
        <position position="149"/>
    </location>
    <ligand>
        <name>1-deoxy-D-xylulose 5-phosphate</name>
        <dbReference type="ChEBI" id="CHEBI:57792"/>
    </ligand>
</feature>
<feature type="binding site" evidence="9">
    <location>
        <position position="218"/>
    </location>
    <ligand>
        <name>Mn(2+)</name>
        <dbReference type="ChEBI" id="CHEBI:29035"/>
    </ligand>
</feature>
<organism evidence="13 14">
    <name type="scientific">Megasphaera hutchinsoni</name>
    <dbReference type="NCBI Taxonomy" id="1588748"/>
    <lineage>
        <taxon>Bacteria</taxon>
        <taxon>Bacillati</taxon>
        <taxon>Bacillota</taxon>
        <taxon>Negativicutes</taxon>
        <taxon>Veillonellales</taxon>
        <taxon>Veillonellaceae</taxon>
        <taxon>Megasphaera</taxon>
    </lineage>
</organism>
<dbReference type="Proteomes" id="UP000070160">
    <property type="component" value="Unassembled WGS sequence"/>
</dbReference>
<dbReference type="InterPro" id="IPR003821">
    <property type="entry name" value="DXP_reductoisomerase"/>
</dbReference>
<comment type="caution">
    <text evidence="9">Lacks conserved residue(s) required for the propagation of feature annotation.</text>
</comment>
<dbReference type="FunFam" id="3.40.50.720:FF:000045">
    <property type="entry name" value="1-deoxy-D-xylulose 5-phosphate reductoisomerase"/>
    <property type="match status" value="1"/>
</dbReference>
<feature type="domain" description="1-deoxy-D-xylulose 5-phosphate reductoisomerase N-terminal" evidence="10">
    <location>
        <begin position="4"/>
        <end position="129"/>
    </location>
</feature>
<evidence type="ECO:0000256" key="8">
    <source>
        <dbReference type="ARBA" id="ARBA00048543"/>
    </source>
</evidence>
<dbReference type="SUPFAM" id="SSF69055">
    <property type="entry name" value="1-deoxy-D-xylulose-5-phosphate reductoisomerase, C-terminal domain"/>
    <property type="match status" value="1"/>
</dbReference>
<keyword evidence="6 9" id="KW-0464">Manganese</keyword>
<dbReference type="HAMAP" id="MF_00183">
    <property type="entry name" value="DXP_reductoisom"/>
    <property type="match status" value="1"/>
</dbReference>
<dbReference type="InterPro" id="IPR036291">
    <property type="entry name" value="NAD(P)-bd_dom_sf"/>
</dbReference>
<feature type="binding site" evidence="9">
    <location>
        <position position="209"/>
    </location>
    <ligand>
        <name>1-deoxy-D-xylulose 5-phosphate</name>
        <dbReference type="ChEBI" id="CHEBI:57792"/>
    </ligand>
</feature>
<dbReference type="EMBL" id="LSDT01000044">
    <property type="protein sequence ID" value="KXB90736.1"/>
    <property type="molecule type" value="Genomic_DNA"/>
</dbReference>
<dbReference type="InterPro" id="IPR026877">
    <property type="entry name" value="DXPR_C"/>
</dbReference>
<dbReference type="AlphaFoldDB" id="A0A134CEV1"/>
<dbReference type="GO" id="GO:0030145">
    <property type="term" value="F:manganese ion binding"/>
    <property type="evidence" value="ECO:0007669"/>
    <property type="project" value="TreeGrafter"/>
</dbReference>
<evidence type="ECO:0000259" key="10">
    <source>
        <dbReference type="Pfam" id="PF02670"/>
    </source>
</evidence>
<dbReference type="GO" id="GO:0070402">
    <property type="term" value="F:NADPH binding"/>
    <property type="evidence" value="ECO:0007669"/>
    <property type="project" value="InterPro"/>
</dbReference>
<feature type="binding site" evidence="9">
    <location>
        <position position="215"/>
    </location>
    <ligand>
        <name>1-deoxy-D-xylulose 5-phosphate</name>
        <dbReference type="ChEBI" id="CHEBI:57792"/>
    </ligand>
</feature>
<dbReference type="InterPro" id="IPR013512">
    <property type="entry name" value="DXP_reductoisomerase_N"/>
</dbReference>
<evidence type="ECO:0000256" key="9">
    <source>
        <dbReference type="HAMAP-Rule" id="MF_00183"/>
    </source>
</evidence>
<comment type="caution">
    <text evidence="13">The sequence shown here is derived from an EMBL/GenBank/DDBJ whole genome shotgun (WGS) entry which is preliminary data.</text>
</comment>
<feature type="binding site" evidence="9">
    <location>
        <position position="123"/>
    </location>
    <ligand>
        <name>NADPH</name>
        <dbReference type="ChEBI" id="CHEBI:57783"/>
    </ligand>
</feature>
<keyword evidence="7 9" id="KW-0414">Isoprene biosynthesis</keyword>
<evidence type="ECO:0000256" key="6">
    <source>
        <dbReference type="ARBA" id="ARBA00023211"/>
    </source>
</evidence>
<dbReference type="RefSeq" id="WP_062485983.1">
    <property type="nucleotide sequence ID" value="NZ_KQ960952.1"/>
</dbReference>
<keyword evidence="3 9" id="KW-0479">Metal-binding</keyword>
<feature type="binding site" evidence="9">
    <location>
        <position position="11"/>
    </location>
    <ligand>
        <name>NADPH</name>
        <dbReference type="ChEBI" id="CHEBI:57783"/>
    </ligand>
</feature>
<dbReference type="UniPathway" id="UPA00056">
    <property type="reaction ID" value="UER00092"/>
</dbReference>
<feature type="binding site" evidence="9">
    <location>
        <position position="13"/>
    </location>
    <ligand>
        <name>NADPH</name>
        <dbReference type="ChEBI" id="CHEBI:57783"/>
    </ligand>
</feature>
<evidence type="ECO:0000313" key="14">
    <source>
        <dbReference type="Proteomes" id="UP000070160"/>
    </source>
</evidence>
<feature type="domain" description="DXP reductoisomerase C-terminal" evidence="12">
    <location>
        <begin position="258"/>
        <end position="375"/>
    </location>
</feature>
<dbReference type="PATRIC" id="fig|1588748.3.peg.1120"/>
<evidence type="ECO:0000259" key="12">
    <source>
        <dbReference type="Pfam" id="PF13288"/>
    </source>
</evidence>
<feature type="binding site" evidence="9">
    <location>
        <position position="121"/>
    </location>
    <ligand>
        <name>NADPH</name>
        <dbReference type="ChEBI" id="CHEBI:57783"/>
    </ligand>
</feature>
<dbReference type="SUPFAM" id="SSF51735">
    <property type="entry name" value="NAD(P)-binding Rossmann-fold domains"/>
    <property type="match status" value="1"/>
</dbReference>
<evidence type="ECO:0000256" key="1">
    <source>
        <dbReference type="ARBA" id="ARBA00005094"/>
    </source>
</evidence>
<dbReference type="InterPro" id="IPR036169">
    <property type="entry name" value="DXPR_C_sf"/>
</dbReference>
<dbReference type="PIRSF" id="PIRSF006205">
    <property type="entry name" value="Dxp_reductismrs"/>
    <property type="match status" value="1"/>
</dbReference>
<keyword evidence="5 9" id="KW-0560">Oxidoreductase</keyword>
<dbReference type="InterPro" id="IPR013644">
    <property type="entry name" value="DXP_reductoisomerase_C"/>
</dbReference>
<dbReference type="GO" id="GO:0016853">
    <property type="term" value="F:isomerase activity"/>
    <property type="evidence" value="ECO:0007669"/>
    <property type="project" value="UniProtKB-KW"/>
</dbReference>
<reference evidence="14" key="1">
    <citation type="submission" date="2016-01" db="EMBL/GenBank/DDBJ databases">
        <authorList>
            <person name="Mitreva M."/>
            <person name="Pepin K.H."/>
            <person name="Mihindukulasuriya K.A."/>
            <person name="Fulton R."/>
            <person name="Fronick C."/>
            <person name="O'Laughlin M."/>
            <person name="Miner T."/>
            <person name="Herter B."/>
            <person name="Rosa B.A."/>
            <person name="Cordes M."/>
            <person name="Tomlinson C."/>
            <person name="Wollam A."/>
            <person name="Palsikar V.B."/>
            <person name="Mardis E.R."/>
            <person name="Wilson R.K."/>
        </authorList>
    </citation>
    <scope>NUCLEOTIDE SEQUENCE [LARGE SCALE GENOMIC DNA]</scope>
    <source>
        <strain evidence="14">KA00182</strain>
    </source>
</reference>
<dbReference type="Gene3D" id="3.40.50.720">
    <property type="entry name" value="NAD(P)-binding Rossmann-like Domain"/>
    <property type="match status" value="1"/>
</dbReference>
<dbReference type="Gene3D" id="1.10.1740.10">
    <property type="match status" value="1"/>
</dbReference>
<dbReference type="Pfam" id="PF13288">
    <property type="entry name" value="DXPR_C"/>
    <property type="match status" value="1"/>
</dbReference>
<feature type="binding site" evidence="9">
    <location>
        <position position="149"/>
    </location>
    <ligand>
        <name>Mn(2+)</name>
        <dbReference type="ChEBI" id="CHEBI:29035"/>
    </ligand>
</feature>
<dbReference type="SUPFAM" id="SSF55347">
    <property type="entry name" value="Glyceraldehyde-3-phosphate dehydrogenase-like, C-terminal domain"/>
    <property type="match status" value="1"/>
</dbReference>
<feature type="binding site" evidence="9">
    <location>
        <position position="122"/>
    </location>
    <ligand>
        <name>1-deoxy-D-xylulose 5-phosphate</name>
        <dbReference type="ChEBI" id="CHEBI:57792"/>
    </ligand>
</feature>
<dbReference type="PANTHER" id="PTHR30525">
    <property type="entry name" value="1-DEOXY-D-XYLULOSE 5-PHOSPHATE REDUCTOISOMERASE"/>
    <property type="match status" value="1"/>
</dbReference>
<evidence type="ECO:0000256" key="7">
    <source>
        <dbReference type="ARBA" id="ARBA00023229"/>
    </source>
</evidence>
<feature type="domain" description="1-deoxy-D-xylulose 5-phosphate reductoisomerase C-terminal" evidence="11">
    <location>
        <begin position="143"/>
        <end position="226"/>
    </location>
</feature>
<evidence type="ECO:0000256" key="4">
    <source>
        <dbReference type="ARBA" id="ARBA00022857"/>
    </source>
</evidence>